<name>A0A1Y1UBW8_9TREE</name>
<dbReference type="Proteomes" id="UP000193218">
    <property type="component" value="Unassembled WGS sequence"/>
</dbReference>
<dbReference type="SUPFAM" id="SSF54637">
    <property type="entry name" value="Thioesterase/thiol ester dehydrase-isomerase"/>
    <property type="match status" value="1"/>
</dbReference>
<feature type="region of interest" description="Disordered" evidence="1">
    <location>
        <begin position="224"/>
        <end position="243"/>
    </location>
</feature>
<evidence type="ECO:0000256" key="1">
    <source>
        <dbReference type="SAM" id="MobiDB-lite"/>
    </source>
</evidence>
<evidence type="ECO:0000313" key="2">
    <source>
        <dbReference type="EMBL" id="ORX35533.1"/>
    </source>
</evidence>
<keyword evidence="3" id="KW-1185">Reference proteome</keyword>
<sequence>MKPRKWARLRPLFVKRSEHVLEFYPRDLDGLTISVLLSYLLICSLYNRITRLLPTRLRKRSISRSNVSVSVPFRLVQADIDKYATHAGLADSCSRLEPSSTGQNLGHAILREPLHVHALLWTVCTPTLVLLLVSRLCPVDPIGNVNVRNRFEVFDMARCVADLTWALKGNDLSLRATLSPEWRTVRRGWEYDITVEVYGRDYHLLSRQIYTMLQFANHGKELDSAQRDHKRGNYPASSKTEEWPSPLVEATPSLTFRISSDEPLRWAQLCKDYNPIHISKLGARLLGFRYKVVHASLLSARAISLVDKVDVCQILDVEMRRPTFVSKNLHVQEESGRDQIVLKICESDKVNMVITIQRKPI</sequence>
<dbReference type="OrthoDB" id="533830at2759"/>
<dbReference type="Gene3D" id="3.10.129.10">
    <property type="entry name" value="Hotdog Thioesterase"/>
    <property type="match status" value="1"/>
</dbReference>
<dbReference type="PANTHER" id="PTHR43841">
    <property type="entry name" value="3-HYDROXYACYL-THIOESTER DEHYDRATASE HTDX-RELATED"/>
    <property type="match status" value="1"/>
</dbReference>
<dbReference type="RefSeq" id="XP_021869697.1">
    <property type="nucleotide sequence ID" value="XM_022013536.1"/>
</dbReference>
<dbReference type="GeneID" id="33555344"/>
<dbReference type="InterPro" id="IPR029069">
    <property type="entry name" value="HotDog_dom_sf"/>
</dbReference>
<comment type="caution">
    <text evidence="2">The sequence shown here is derived from an EMBL/GenBank/DDBJ whole genome shotgun (WGS) entry which is preliminary data.</text>
</comment>
<accession>A0A1Y1UBW8</accession>
<proteinExistence type="predicted"/>
<dbReference type="AlphaFoldDB" id="A0A1Y1UBW8"/>
<protein>
    <submittedName>
        <fullName evidence="2">Uncharacterized protein</fullName>
    </submittedName>
</protein>
<dbReference type="InParanoid" id="A0A1Y1UBW8"/>
<organism evidence="2 3">
    <name type="scientific">Kockovaella imperatae</name>
    <dbReference type="NCBI Taxonomy" id="4999"/>
    <lineage>
        <taxon>Eukaryota</taxon>
        <taxon>Fungi</taxon>
        <taxon>Dikarya</taxon>
        <taxon>Basidiomycota</taxon>
        <taxon>Agaricomycotina</taxon>
        <taxon>Tremellomycetes</taxon>
        <taxon>Tremellales</taxon>
        <taxon>Cuniculitremaceae</taxon>
        <taxon>Kockovaella</taxon>
    </lineage>
</organism>
<dbReference type="PANTHER" id="PTHR43841:SF1">
    <property type="entry name" value="3-HYDROXYACYL-THIOESTER DEHYDRATASE X"/>
    <property type="match status" value="1"/>
</dbReference>
<reference evidence="2 3" key="1">
    <citation type="submission" date="2017-03" db="EMBL/GenBank/DDBJ databases">
        <title>Widespread Adenine N6-methylation of Active Genes in Fungi.</title>
        <authorList>
            <consortium name="DOE Joint Genome Institute"/>
            <person name="Mondo S.J."/>
            <person name="Dannebaum R.O."/>
            <person name="Kuo R.C."/>
            <person name="Louie K.B."/>
            <person name="Bewick A.J."/>
            <person name="Labutti K."/>
            <person name="Haridas S."/>
            <person name="Kuo A."/>
            <person name="Salamov A."/>
            <person name="Ahrendt S.R."/>
            <person name="Lau R."/>
            <person name="Bowen B.P."/>
            <person name="Lipzen A."/>
            <person name="Sullivan W."/>
            <person name="Andreopoulos W.B."/>
            <person name="Clum A."/>
            <person name="Lindquist E."/>
            <person name="Daum C."/>
            <person name="Northen T.R."/>
            <person name="Ramamoorthy G."/>
            <person name="Schmitz R.J."/>
            <person name="Gryganskyi A."/>
            <person name="Culley D."/>
            <person name="Magnuson J."/>
            <person name="James T.Y."/>
            <person name="O'Malley M.A."/>
            <person name="Stajich J.E."/>
            <person name="Spatafora J.W."/>
            <person name="Visel A."/>
            <person name="Grigoriev I.V."/>
        </authorList>
    </citation>
    <scope>NUCLEOTIDE SEQUENCE [LARGE SCALE GENOMIC DNA]</scope>
    <source>
        <strain evidence="2 3">NRRL Y-17943</strain>
    </source>
</reference>
<dbReference type="EMBL" id="NBSH01000010">
    <property type="protein sequence ID" value="ORX35533.1"/>
    <property type="molecule type" value="Genomic_DNA"/>
</dbReference>
<evidence type="ECO:0000313" key="3">
    <source>
        <dbReference type="Proteomes" id="UP000193218"/>
    </source>
</evidence>
<dbReference type="STRING" id="4999.A0A1Y1UBW8"/>
<gene>
    <name evidence="2" type="ORF">BD324DRAFT_58200</name>
</gene>